<name>A0A5K3ELR3_MESCO</name>
<organism evidence="1">
    <name type="scientific">Mesocestoides corti</name>
    <name type="common">Flatworm</name>
    <dbReference type="NCBI Taxonomy" id="53468"/>
    <lineage>
        <taxon>Eukaryota</taxon>
        <taxon>Metazoa</taxon>
        <taxon>Spiralia</taxon>
        <taxon>Lophotrochozoa</taxon>
        <taxon>Platyhelminthes</taxon>
        <taxon>Cestoda</taxon>
        <taxon>Eucestoda</taxon>
        <taxon>Cyclophyllidea</taxon>
        <taxon>Mesocestoididae</taxon>
        <taxon>Mesocestoides</taxon>
    </lineage>
</organism>
<evidence type="ECO:0000313" key="1">
    <source>
        <dbReference type="WBParaSite" id="MCU_001174-RA"/>
    </source>
</evidence>
<protein>
    <submittedName>
        <fullName evidence="1">Uncharacterized protein</fullName>
    </submittedName>
</protein>
<accession>A0A5K3ELR3</accession>
<reference evidence="1" key="1">
    <citation type="submission" date="2019-11" db="UniProtKB">
        <authorList>
            <consortium name="WormBaseParasite"/>
        </authorList>
    </citation>
    <scope>IDENTIFICATION</scope>
</reference>
<proteinExistence type="predicted"/>
<sequence>MRSACAMESEASKSECDGLRQDNEACFIAAVFSIMWCE</sequence>
<dbReference type="AlphaFoldDB" id="A0A5K3ELR3"/>
<dbReference type="WBParaSite" id="MCU_001174-RA">
    <property type="protein sequence ID" value="MCU_001174-RA"/>
    <property type="gene ID" value="MCU_001174"/>
</dbReference>